<dbReference type="AlphaFoldDB" id="A0A3N7HS93"/>
<dbReference type="Proteomes" id="UP000267464">
    <property type="component" value="Unassembled WGS sequence"/>
</dbReference>
<feature type="transmembrane region" description="Helical" evidence="8">
    <location>
        <begin position="258"/>
        <end position="279"/>
    </location>
</feature>
<keyword evidence="5" id="KW-0378">Hydrolase</keyword>
<evidence type="ECO:0000256" key="1">
    <source>
        <dbReference type="ARBA" id="ARBA00004651"/>
    </source>
</evidence>
<evidence type="ECO:0000313" key="10">
    <source>
        <dbReference type="Proteomes" id="UP000267464"/>
    </source>
</evidence>
<evidence type="ECO:0000313" key="9">
    <source>
        <dbReference type="EMBL" id="RQP24096.1"/>
    </source>
</evidence>
<keyword evidence="7 8" id="KW-0472">Membrane</keyword>
<dbReference type="GO" id="GO:0005886">
    <property type="term" value="C:plasma membrane"/>
    <property type="evidence" value="ECO:0007669"/>
    <property type="project" value="UniProtKB-SubCell"/>
</dbReference>
<keyword evidence="2" id="KW-1003">Cell membrane</keyword>
<name>A0A3N7HS93_9BURK</name>
<evidence type="ECO:0000256" key="7">
    <source>
        <dbReference type="ARBA" id="ARBA00023136"/>
    </source>
</evidence>
<accession>A0A3N7HS93</accession>
<dbReference type="GO" id="GO:0006508">
    <property type="term" value="P:proteolysis"/>
    <property type="evidence" value="ECO:0007669"/>
    <property type="project" value="UniProtKB-KW"/>
</dbReference>
<evidence type="ECO:0000256" key="2">
    <source>
        <dbReference type="ARBA" id="ARBA00022475"/>
    </source>
</evidence>
<dbReference type="GO" id="GO:0008233">
    <property type="term" value="F:peptidase activity"/>
    <property type="evidence" value="ECO:0007669"/>
    <property type="project" value="UniProtKB-KW"/>
</dbReference>
<keyword evidence="3" id="KW-0645">Protease</keyword>
<organism evidence="9 10">
    <name type="scientific">Piscinibacter terrae</name>
    <dbReference type="NCBI Taxonomy" id="2496871"/>
    <lineage>
        <taxon>Bacteria</taxon>
        <taxon>Pseudomonadati</taxon>
        <taxon>Pseudomonadota</taxon>
        <taxon>Betaproteobacteria</taxon>
        <taxon>Burkholderiales</taxon>
        <taxon>Sphaerotilaceae</taxon>
        <taxon>Piscinibacter</taxon>
    </lineage>
</organism>
<protein>
    <submittedName>
        <fullName evidence="9">Exosortase Q</fullName>
    </submittedName>
</protein>
<evidence type="ECO:0000256" key="8">
    <source>
        <dbReference type="SAM" id="Phobius"/>
    </source>
</evidence>
<evidence type="ECO:0000256" key="3">
    <source>
        <dbReference type="ARBA" id="ARBA00022670"/>
    </source>
</evidence>
<evidence type="ECO:0000256" key="5">
    <source>
        <dbReference type="ARBA" id="ARBA00022801"/>
    </source>
</evidence>
<gene>
    <name evidence="9" type="primary">xrtQ</name>
    <name evidence="9" type="ORF">DZC73_12250</name>
</gene>
<dbReference type="InterPro" id="IPR026392">
    <property type="entry name" value="Exo/Archaeosortase_dom"/>
</dbReference>
<sequence>MHPARGHTMDHVITTTSAARWERRIDAVPPLAWLAVQAAALWTHWQWAASRMADGSDDPLGLAALAVLAWAVWRVAPQLRGTPRPGWLAGALGLSVLATASVFCAPPLAGAVLAALALACGLRAFLPHGQAWLPLSGLMVLALPVVSSLQFYAGYPLRVVVAQVSTWALQLAGMQAERAGSAMSVDGHLVIVDAPCSGVQMVWMAYFCACAMAVAGGVSDRRFLRALPFVGVLVMAGNIVRNTMLVGLEAQQVVVAGWAHQAIGLAVLAAVCGTVAMIVRGGRHGRA</sequence>
<reference evidence="9 10" key="2">
    <citation type="submission" date="2018-12" db="EMBL/GenBank/DDBJ databases">
        <title>Rhizobacter gummiphilus sp. nov., a rubber-degrading bacterium isolated from the soil of a botanical garden in Japan.</title>
        <authorList>
            <person name="Shunsuke S.S."/>
        </authorList>
    </citation>
    <scope>NUCLEOTIDE SEQUENCE [LARGE SCALE GENOMIC DNA]</scope>
    <source>
        <strain evidence="9 10">S-16</strain>
    </source>
</reference>
<comment type="subcellular location">
    <subcellularLocation>
        <location evidence="1">Cell membrane</location>
        <topology evidence="1">Multi-pass membrane protein</topology>
    </subcellularLocation>
</comment>
<feature type="transmembrane region" description="Helical" evidence="8">
    <location>
        <begin position="226"/>
        <end position="246"/>
    </location>
</feature>
<keyword evidence="6 8" id="KW-1133">Transmembrane helix</keyword>
<evidence type="ECO:0000256" key="4">
    <source>
        <dbReference type="ARBA" id="ARBA00022692"/>
    </source>
</evidence>
<dbReference type="NCBIfam" id="NF012182">
    <property type="entry name" value="exosortase_XrtQ"/>
    <property type="match status" value="1"/>
</dbReference>
<feature type="transmembrane region" description="Helical" evidence="8">
    <location>
        <begin position="60"/>
        <end position="76"/>
    </location>
</feature>
<dbReference type="Pfam" id="PF09721">
    <property type="entry name" value="Exosortase_EpsH"/>
    <property type="match status" value="1"/>
</dbReference>
<evidence type="ECO:0000256" key="6">
    <source>
        <dbReference type="ARBA" id="ARBA00022989"/>
    </source>
</evidence>
<feature type="transmembrane region" description="Helical" evidence="8">
    <location>
        <begin position="96"/>
        <end position="119"/>
    </location>
</feature>
<dbReference type="EMBL" id="QUSW01000003">
    <property type="protein sequence ID" value="RQP24096.1"/>
    <property type="molecule type" value="Genomic_DNA"/>
</dbReference>
<reference evidence="9 10" key="1">
    <citation type="submission" date="2018-08" db="EMBL/GenBank/DDBJ databases">
        <authorList>
            <person name="Khan S.A."/>
            <person name="Jeon C.O."/>
            <person name="Chun B.H."/>
            <person name="Jeong S.E."/>
        </authorList>
    </citation>
    <scope>NUCLEOTIDE SEQUENCE [LARGE SCALE GENOMIC DNA]</scope>
    <source>
        <strain evidence="9 10">S-16</strain>
    </source>
</reference>
<feature type="transmembrane region" description="Helical" evidence="8">
    <location>
        <begin position="131"/>
        <end position="153"/>
    </location>
</feature>
<keyword evidence="10" id="KW-1185">Reference proteome</keyword>
<dbReference type="NCBIfam" id="TIGR04178">
    <property type="entry name" value="exo_archaeo"/>
    <property type="match status" value="1"/>
</dbReference>
<feature type="transmembrane region" description="Helical" evidence="8">
    <location>
        <begin position="201"/>
        <end position="219"/>
    </location>
</feature>
<comment type="caution">
    <text evidence="9">The sequence shown here is derived from an EMBL/GenBank/DDBJ whole genome shotgun (WGS) entry which is preliminary data.</text>
</comment>
<keyword evidence="4 8" id="KW-0812">Transmembrane</keyword>
<dbReference type="InterPro" id="IPR019127">
    <property type="entry name" value="Exosortase"/>
</dbReference>
<proteinExistence type="predicted"/>